<organism evidence="2 3">
    <name type="scientific">Polaribacter filamentus</name>
    <dbReference type="NCBI Taxonomy" id="53483"/>
    <lineage>
        <taxon>Bacteria</taxon>
        <taxon>Pseudomonadati</taxon>
        <taxon>Bacteroidota</taxon>
        <taxon>Flavobacteriia</taxon>
        <taxon>Flavobacteriales</taxon>
        <taxon>Flavobacteriaceae</taxon>
    </lineage>
</organism>
<comment type="caution">
    <text evidence="2">The sequence shown here is derived from an EMBL/GenBank/DDBJ whole genome shotgun (WGS) entry which is preliminary data.</text>
</comment>
<feature type="transmembrane region" description="Helical" evidence="1">
    <location>
        <begin position="21"/>
        <end position="39"/>
    </location>
</feature>
<name>A0A2S7KX82_9FLAO</name>
<evidence type="ECO:0000313" key="3">
    <source>
        <dbReference type="Proteomes" id="UP000239522"/>
    </source>
</evidence>
<gene>
    <name evidence="2" type="ORF">BST83_08840</name>
</gene>
<proteinExistence type="predicted"/>
<dbReference type="EMBL" id="MQUA01000013">
    <property type="protein sequence ID" value="PQB07247.1"/>
    <property type="molecule type" value="Genomic_DNA"/>
</dbReference>
<keyword evidence="1" id="KW-1133">Transmembrane helix</keyword>
<dbReference type="AlphaFoldDB" id="A0A2S7KX82"/>
<keyword evidence="1" id="KW-0812">Transmembrane</keyword>
<evidence type="ECO:0000256" key="1">
    <source>
        <dbReference type="SAM" id="Phobius"/>
    </source>
</evidence>
<dbReference type="Proteomes" id="UP000239522">
    <property type="component" value="Unassembled WGS sequence"/>
</dbReference>
<keyword evidence="1" id="KW-0472">Membrane</keyword>
<accession>A0A2S7KX82</accession>
<evidence type="ECO:0000313" key="2">
    <source>
        <dbReference type="EMBL" id="PQB07247.1"/>
    </source>
</evidence>
<reference evidence="2 3" key="1">
    <citation type="submission" date="2016-11" db="EMBL/GenBank/DDBJ databases">
        <title>Trade-off between light-utilization and light-protection in marine flavobacteria.</title>
        <authorList>
            <person name="Kumagai Y."/>
        </authorList>
    </citation>
    <scope>NUCLEOTIDE SEQUENCE [LARGE SCALE GENOMIC DNA]</scope>
    <source>
        <strain evidence="2 3">ATCC 700397</strain>
    </source>
</reference>
<sequence length="67" mass="7900">MAVITNQHKIELRMKFYKIKKIIIVLGIIGLFIGGVLIYNNHIENKYRTPYSTQKKRKTTILIKKPK</sequence>
<protein>
    <submittedName>
        <fullName evidence="2">Uncharacterized protein</fullName>
    </submittedName>
</protein>
<keyword evidence="3" id="KW-1185">Reference proteome</keyword>